<organism evidence="2 3">
    <name type="scientific">Saccharothrix longispora</name>
    <dbReference type="NCBI Taxonomy" id="33920"/>
    <lineage>
        <taxon>Bacteria</taxon>
        <taxon>Bacillati</taxon>
        <taxon>Actinomycetota</taxon>
        <taxon>Actinomycetes</taxon>
        <taxon>Pseudonocardiales</taxon>
        <taxon>Pseudonocardiaceae</taxon>
        <taxon>Saccharothrix</taxon>
    </lineage>
</organism>
<dbReference type="Pfam" id="PF13830">
    <property type="entry name" value="DUF4192"/>
    <property type="match status" value="1"/>
</dbReference>
<feature type="compositionally biased region" description="Pro residues" evidence="1">
    <location>
        <begin position="1"/>
        <end position="11"/>
    </location>
</feature>
<sequence length="350" mass="37403">MSAPTPEPAPSTSPLDNAAPAKLNNPGDLIAAAPHLMGYYPIDALVVNIIVGTTVEMTMCCDLPLDTLPESLTGHLATIVTRYPDALVIGVVVGGGTPVGHTLPRDILVTRLRDAISGHNASLNMFWTPAITAGARWYDYDNPSHAGTVPDPKTTVLAVQAAVQGQRTLDSRADLAALLRPDPQDVLARRATVIKTLLTRPGRRRSASHSYRLVIEQVQRTPERSEALSDHDIAALAVALTDYTVRDACIATATGEHAHAAEQLWTELTRQCPAPQRAEPAALLAMSAYLRGNGGLASLALDRAQTAFPGHRLTRLLRAALDSHMPPDTLRPLVHQAAQDAKRMGLTEPS</sequence>
<evidence type="ECO:0000313" key="2">
    <source>
        <dbReference type="EMBL" id="MDR6593578.1"/>
    </source>
</evidence>
<evidence type="ECO:0000256" key="1">
    <source>
        <dbReference type="SAM" id="MobiDB-lite"/>
    </source>
</evidence>
<protein>
    <recommendedName>
        <fullName evidence="4">DUF4192 domain-containing protein</fullName>
    </recommendedName>
</protein>
<reference evidence="2 3" key="1">
    <citation type="submission" date="2023-07" db="EMBL/GenBank/DDBJ databases">
        <title>Sequencing the genomes of 1000 actinobacteria strains.</title>
        <authorList>
            <person name="Klenk H.-P."/>
        </authorList>
    </citation>
    <scope>NUCLEOTIDE SEQUENCE [LARGE SCALE GENOMIC DNA]</scope>
    <source>
        <strain evidence="2 3">DSM 43749</strain>
    </source>
</reference>
<feature type="region of interest" description="Disordered" evidence="1">
    <location>
        <begin position="1"/>
        <end position="20"/>
    </location>
</feature>
<accession>A0ABU1PTI4</accession>
<dbReference type="RefSeq" id="WP_310306408.1">
    <property type="nucleotide sequence ID" value="NZ_JAVDSG010000001.1"/>
</dbReference>
<comment type="caution">
    <text evidence="2">The sequence shown here is derived from an EMBL/GenBank/DDBJ whole genome shotgun (WGS) entry which is preliminary data.</text>
</comment>
<keyword evidence="3" id="KW-1185">Reference proteome</keyword>
<evidence type="ECO:0000313" key="3">
    <source>
        <dbReference type="Proteomes" id="UP001268819"/>
    </source>
</evidence>
<gene>
    <name evidence="2" type="ORF">J2S66_001962</name>
</gene>
<name>A0ABU1PTI4_9PSEU</name>
<proteinExistence type="predicted"/>
<dbReference type="EMBL" id="JAVDSG010000001">
    <property type="protein sequence ID" value="MDR6593578.1"/>
    <property type="molecule type" value="Genomic_DNA"/>
</dbReference>
<evidence type="ECO:0008006" key="4">
    <source>
        <dbReference type="Google" id="ProtNLM"/>
    </source>
</evidence>
<dbReference type="InterPro" id="IPR025447">
    <property type="entry name" value="DUF4192"/>
</dbReference>
<dbReference type="Proteomes" id="UP001268819">
    <property type="component" value="Unassembled WGS sequence"/>
</dbReference>